<feature type="compositionally biased region" description="Basic and acidic residues" evidence="1">
    <location>
        <begin position="280"/>
        <end position="309"/>
    </location>
</feature>
<feature type="non-terminal residue" evidence="2">
    <location>
        <position position="309"/>
    </location>
</feature>
<proteinExistence type="predicted"/>
<evidence type="ECO:0000313" key="3">
    <source>
        <dbReference type="Proteomes" id="UP000475862"/>
    </source>
</evidence>
<name>A0A6G0TWT2_APHGL</name>
<feature type="region of interest" description="Disordered" evidence="1">
    <location>
        <begin position="278"/>
        <end position="309"/>
    </location>
</feature>
<gene>
    <name evidence="2" type="ORF">AGLY_005326</name>
</gene>
<comment type="caution">
    <text evidence="2">The sequence shown here is derived from an EMBL/GenBank/DDBJ whole genome shotgun (WGS) entry which is preliminary data.</text>
</comment>
<protein>
    <submittedName>
        <fullName evidence="2">Uncharacterized protein</fullName>
    </submittedName>
</protein>
<sequence length="309" mass="33178">MPPIPPIPPMPPIPPIPPPGNGSSFFGNSVITASAVVNNDATPAASQRIKAVPPPGTIPSSTAARVAFKASVTRSFFSLTSTSLLPPIFNTATPDANLARRSCSFSFSYSEEVSLICSLICSALCSTSDVSSLVMTTSLTSPKSLALISSSFNSLPSWPKTTPPVAIATSVNVDLRLSPNPVYIIIRLPLVELMKYGEMYPLSNFKPSITSNSSSKRLWQLVQSHLKTELSLIIDLLTFGPIVTATASARISTPSSISFLTSDLTTESRTKIIRKTAPRHNTERVECTDYEAGSRDQSEQSMEISRRNN</sequence>
<dbReference type="AlphaFoldDB" id="A0A6G0TWT2"/>
<dbReference type="OrthoDB" id="7379922at2759"/>
<dbReference type="Proteomes" id="UP000475862">
    <property type="component" value="Unassembled WGS sequence"/>
</dbReference>
<reference evidence="2 3" key="1">
    <citation type="submission" date="2019-08" db="EMBL/GenBank/DDBJ databases">
        <title>The genome of the soybean aphid Biotype 1, its phylome, world population structure and adaptation to the North American continent.</title>
        <authorList>
            <person name="Giordano R."/>
            <person name="Donthu R.K."/>
            <person name="Hernandez A.G."/>
            <person name="Wright C.L."/>
            <person name="Zimin A.V."/>
        </authorList>
    </citation>
    <scope>NUCLEOTIDE SEQUENCE [LARGE SCALE GENOMIC DNA]</scope>
    <source>
        <tissue evidence="2">Whole aphids</tissue>
    </source>
</reference>
<dbReference type="EMBL" id="VYZN01000014">
    <property type="protein sequence ID" value="KAE9540074.1"/>
    <property type="molecule type" value="Genomic_DNA"/>
</dbReference>
<keyword evidence="3" id="KW-1185">Reference proteome</keyword>
<evidence type="ECO:0000313" key="2">
    <source>
        <dbReference type="EMBL" id="KAE9540074.1"/>
    </source>
</evidence>
<accession>A0A6G0TWT2</accession>
<evidence type="ECO:0000256" key="1">
    <source>
        <dbReference type="SAM" id="MobiDB-lite"/>
    </source>
</evidence>
<organism evidence="2 3">
    <name type="scientific">Aphis glycines</name>
    <name type="common">Soybean aphid</name>
    <dbReference type="NCBI Taxonomy" id="307491"/>
    <lineage>
        <taxon>Eukaryota</taxon>
        <taxon>Metazoa</taxon>
        <taxon>Ecdysozoa</taxon>
        <taxon>Arthropoda</taxon>
        <taxon>Hexapoda</taxon>
        <taxon>Insecta</taxon>
        <taxon>Pterygota</taxon>
        <taxon>Neoptera</taxon>
        <taxon>Paraneoptera</taxon>
        <taxon>Hemiptera</taxon>
        <taxon>Sternorrhyncha</taxon>
        <taxon>Aphidomorpha</taxon>
        <taxon>Aphidoidea</taxon>
        <taxon>Aphididae</taxon>
        <taxon>Aphidini</taxon>
        <taxon>Aphis</taxon>
        <taxon>Aphis</taxon>
    </lineage>
</organism>